<evidence type="ECO:0000313" key="11">
    <source>
        <dbReference type="EMBL" id="QEG34600.1"/>
    </source>
</evidence>
<evidence type="ECO:0000256" key="3">
    <source>
        <dbReference type="ARBA" id="ARBA00022729"/>
    </source>
</evidence>
<keyword evidence="12" id="KW-1185">Reference proteome</keyword>
<keyword evidence="5 11" id="KW-0378">Hydrolase</keyword>
<gene>
    <name evidence="11" type="primary">mucD_3</name>
    <name evidence="11" type="ORF">Pr1d_18810</name>
</gene>
<feature type="domain" description="PDZ" evidence="10">
    <location>
        <begin position="282"/>
        <end position="348"/>
    </location>
</feature>
<dbReference type="InterPro" id="IPR009003">
    <property type="entry name" value="Peptidase_S1_PA"/>
</dbReference>
<dbReference type="OrthoDB" id="248175at2"/>
<dbReference type="Gene3D" id="2.30.42.10">
    <property type="match status" value="2"/>
</dbReference>
<dbReference type="KEGG" id="bgok:Pr1d_18810"/>
<dbReference type="EC" id="3.4.21.107" evidence="11"/>
<dbReference type="SUPFAM" id="SSF50494">
    <property type="entry name" value="Trypsin-like serine proteases"/>
    <property type="match status" value="1"/>
</dbReference>
<accession>A0A5B9QAH3</accession>
<proteinExistence type="inferred from homology"/>
<feature type="region of interest" description="Disordered" evidence="9">
    <location>
        <begin position="72"/>
        <end position="97"/>
    </location>
</feature>
<dbReference type="InterPro" id="IPR001940">
    <property type="entry name" value="Peptidase_S1C"/>
</dbReference>
<keyword evidence="6" id="KW-0720">Serine protease</keyword>
<feature type="binding site" evidence="8">
    <location>
        <position position="134"/>
    </location>
    <ligand>
        <name>substrate</name>
    </ligand>
</feature>
<keyword evidence="3" id="KW-0732">Signal</keyword>
<dbReference type="InterPro" id="IPR036034">
    <property type="entry name" value="PDZ_sf"/>
</dbReference>
<evidence type="ECO:0000256" key="8">
    <source>
        <dbReference type="PIRSR" id="PIRSR611782-2"/>
    </source>
</evidence>
<dbReference type="Pfam" id="PF13180">
    <property type="entry name" value="PDZ_2"/>
    <property type="match status" value="2"/>
</dbReference>
<organism evidence="11 12">
    <name type="scientific">Bythopirellula goksoeyrii</name>
    <dbReference type="NCBI Taxonomy" id="1400387"/>
    <lineage>
        <taxon>Bacteria</taxon>
        <taxon>Pseudomonadati</taxon>
        <taxon>Planctomycetota</taxon>
        <taxon>Planctomycetia</taxon>
        <taxon>Pirellulales</taxon>
        <taxon>Lacipirellulaceae</taxon>
        <taxon>Bythopirellula</taxon>
    </lineage>
</organism>
<dbReference type="PANTHER" id="PTHR22939">
    <property type="entry name" value="SERINE PROTEASE FAMILY S1C HTRA-RELATED"/>
    <property type="match status" value="1"/>
</dbReference>
<evidence type="ECO:0000256" key="1">
    <source>
        <dbReference type="ARBA" id="ARBA00010541"/>
    </source>
</evidence>
<dbReference type="Gene3D" id="2.40.10.120">
    <property type="match status" value="1"/>
</dbReference>
<reference evidence="11 12" key="1">
    <citation type="submission" date="2019-08" db="EMBL/GenBank/DDBJ databases">
        <title>Deep-cultivation of Planctomycetes and their phenomic and genomic characterization uncovers novel biology.</title>
        <authorList>
            <person name="Wiegand S."/>
            <person name="Jogler M."/>
            <person name="Boedeker C."/>
            <person name="Pinto D."/>
            <person name="Vollmers J."/>
            <person name="Rivas-Marin E."/>
            <person name="Kohn T."/>
            <person name="Peeters S.H."/>
            <person name="Heuer A."/>
            <person name="Rast P."/>
            <person name="Oberbeckmann S."/>
            <person name="Bunk B."/>
            <person name="Jeske O."/>
            <person name="Meyerdierks A."/>
            <person name="Storesund J.E."/>
            <person name="Kallscheuer N."/>
            <person name="Luecker S."/>
            <person name="Lage O.M."/>
            <person name="Pohl T."/>
            <person name="Merkel B.J."/>
            <person name="Hornburger P."/>
            <person name="Mueller R.-W."/>
            <person name="Bruemmer F."/>
            <person name="Labrenz M."/>
            <person name="Spormann A.M."/>
            <person name="Op den Camp H."/>
            <person name="Overmann J."/>
            <person name="Amann R."/>
            <person name="Jetten M.S.M."/>
            <person name="Mascher T."/>
            <person name="Medema M.H."/>
            <person name="Devos D.P."/>
            <person name="Kaster A.-K."/>
            <person name="Ovreas L."/>
            <person name="Rohde M."/>
            <person name="Galperin M.Y."/>
            <person name="Jogler C."/>
        </authorList>
    </citation>
    <scope>NUCLEOTIDE SEQUENCE [LARGE SCALE GENOMIC DNA]</scope>
    <source>
        <strain evidence="11 12">Pr1d</strain>
    </source>
</reference>
<dbReference type="Pfam" id="PF13365">
    <property type="entry name" value="Trypsin_2"/>
    <property type="match status" value="1"/>
</dbReference>
<name>A0A5B9QAH3_9BACT</name>
<feature type="binding site" evidence="8">
    <location>
        <position position="164"/>
    </location>
    <ligand>
        <name>substrate</name>
    </ligand>
</feature>
<evidence type="ECO:0000256" key="5">
    <source>
        <dbReference type="ARBA" id="ARBA00022801"/>
    </source>
</evidence>
<dbReference type="InterPro" id="IPR001478">
    <property type="entry name" value="PDZ"/>
</dbReference>
<dbReference type="EMBL" id="CP042913">
    <property type="protein sequence ID" value="QEG34600.1"/>
    <property type="molecule type" value="Genomic_DNA"/>
</dbReference>
<dbReference type="GO" id="GO:0006508">
    <property type="term" value="P:proteolysis"/>
    <property type="evidence" value="ECO:0007669"/>
    <property type="project" value="UniProtKB-KW"/>
</dbReference>
<dbReference type="GO" id="GO:0004252">
    <property type="term" value="F:serine-type endopeptidase activity"/>
    <property type="evidence" value="ECO:0007669"/>
    <property type="project" value="InterPro"/>
</dbReference>
<comment type="similarity">
    <text evidence="1">Belongs to the peptidase S1C family.</text>
</comment>
<protein>
    <submittedName>
        <fullName evidence="11">Putative periplasmic serine endoprotease DegP-like</fullName>
        <ecNumber evidence="11">3.4.21.107</ecNumber>
    </submittedName>
</protein>
<evidence type="ECO:0000313" key="12">
    <source>
        <dbReference type="Proteomes" id="UP000323917"/>
    </source>
</evidence>
<evidence type="ECO:0000256" key="6">
    <source>
        <dbReference type="ARBA" id="ARBA00022825"/>
    </source>
</evidence>
<dbReference type="PANTHER" id="PTHR22939:SF129">
    <property type="entry name" value="SERINE PROTEASE HTRA2, MITOCHONDRIAL"/>
    <property type="match status" value="1"/>
</dbReference>
<sequence>MNLIAQIRESRITSTVAKLFMVAAVLGVYTTENVSATDTVNPAIAAARDLSGAFRAATGEVMDAVVAIESRKEEQSATQDQGLPKGENPFKGTPFEDLFNEGRRQQQAVPHRSQTGIGSGVLIHKSGLILTNNHVVDGADHVIVRLHDGREFKAVDVKTDPKTDIAIVRIESDTDFPFAKLGDSDVVEIGDWVLALGQPFGLESTVTAGIISAKHRGIGIAARENFLQTDAAINPGNSGGPLVNLDGKVIGINTAISSSGGGNDGIGFAIPVNMVKWVGKQLVADGKVRRAYLGVGIQPVTAELAKQFHVGPRTGVLINQVHADTPAEKAGLQSGDVIVEFSGKAITDPRELQLLVESADMEKSHSLKVIRDGKSIELSLRPEVLPEDLSAATPTPKDAESDQLEELGLAVQELTPEIATQLGLEGIEGVLIADVRDGSPAQREGLEPGNVITHVNRQQINSKNKLMSELKSDTDEEGVLLFVRTNMGSRYVVLKS</sequence>
<keyword evidence="2 11" id="KW-0645">Protease</keyword>
<feature type="active site" description="Charge relay system" evidence="7">
    <location>
        <position position="134"/>
    </location>
</feature>
<dbReference type="Proteomes" id="UP000323917">
    <property type="component" value="Chromosome"/>
</dbReference>
<dbReference type="AlphaFoldDB" id="A0A5B9QAH3"/>
<feature type="binding site" evidence="8">
    <location>
        <begin position="236"/>
        <end position="238"/>
    </location>
    <ligand>
        <name>substrate</name>
    </ligand>
</feature>
<dbReference type="RefSeq" id="WP_148073226.1">
    <property type="nucleotide sequence ID" value="NZ_CP042913.1"/>
</dbReference>
<evidence type="ECO:0000259" key="10">
    <source>
        <dbReference type="PROSITE" id="PS50106"/>
    </source>
</evidence>
<evidence type="ECO:0000256" key="2">
    <source>
        <dbReference type="ARBA" id="ARBA00022670"/>
    </source>
</evidence>
<dbReference type="SMART" id="SM00228">
    <property type="entry name" value="PDZ"/>
    <property type="match status" value="2"/>
</dbReference>
<feature type="domain" description="PDZ" evidence="10">
    <location>
        <begin position="392"/>
        <end position="496"/>
    </location>
</feature>
<dbReference type="PRINTS" id="PR00834">
    <property type="entry name" value="PROTEASES2C"/>
</dbReference>
<dbReference type="PROSITE" id="PS50106">
    <property type="entry name" value="PDZ"/>
    <property type="match status" value="2"/>
</dbReference>
<evidence type="ECO:0000256" key="9">
    <source>
        <dbReference type="SAM" id="MobiDB-lite"/>
    </source>
</evidence>
<feature type="active site" description="Charge relay system" evidence="7">
    <location>
        <position position="238"/>
    </location>
</feature>
<evidence type="ECO:0000256" key="7">
    <source>
        <dbReference type="PIRSR" id="PIRSR611782-1"/>
    </source>
</evidence>
<keyword evidence="4" id="KW-0677">Repeat</keyword>
<dbReference type="SUPFAM" id="SSF50156">
    <property type="entry name" value="PDZ domain-like"/>
    <property type="match status" value="2"/>
</dbReference>
<evidence type="ECO:0000256" key="4">
    <source>
        <dbReference type="ARBA" id="ARBA00022737"/>
    </source>
</evidence>
<feature type="active site" description="Charge relay system" evidence="7">
    <location>
        <position position="164"/>
    </location>
</feature>
<dbReference type="InterPro" id="IPR011782">
    <property type="entry name" value="Pept_S1C_Do"/>
</dbReference>
<dbReference type="NCBIfam" id="TIGR02037">
    <property type="entry name" value="degP_htrA_DO"/>
    <property type="match status" value="1"/>
</dbReference>